<protein>
    <submittedName>
        <fullName evidence="17">G-protein coupled receptor Mth2</fullName>
    </submittedName>
</protein>
<proteinExistence type="inferred from homology"/>
<dbReference type="InterPro" id="IPR000832">
    <property type="entry name" value="GPCR_2_secretin-like"/>
</dbReference>
<evidence type="ECO:0000256" key="10">
    <source>
        <dbReference type="ARBA" id="ARBA00023170"/>
    </source>
</evidence>
<evidence type="ECO:0000256" key="4">
    <source>
        <dbReference type="ARBA" id="ARBA00022692"/>
    </source>
</evidence>
<dbReference type="PANTHER" id="PTHR47154">
    <property type="entry name" value="G-PROTEIN COUPLED RECEPTOR MTH-RELATED"/>
    <property type="match status" value="1"/>
</dbReference>
<keyword evidence="10 17" id="KW-0675">Receptor</keyword>
<feature type="transmembrane region" description="Helical" evidence="13">
    <location>
        <begin position="326"/>
        <end position="346"/>
    </location>
</feature>
<keyword evidence="16" id="KW-1185">Reference proteome</keyword>
<evidence type="ECO:0000256" key="2">
    <source>
        <dbReference type="ARBA" id="ARBA00008979"/>
    </source>
</evidence>
<evidence type="ECO:0000256" key="9">
    <source>
        <dbReference type="ARBA" id="ARBA00023157"/>
    </source>
</evidence>
<keyword evidence="6 13" id="KW-1133">Transmembrane helix</keyword>
<evidence type="ECO:0000256" key="11">
    <source>
        <dbReference type="ARBA" id="ARBA00023180"/>
    </source>
</evidence>
<feature type="domain" description="G-protein coupled receptors family 2 profile 2" evidence="15">
    <location>
        <begin position="212"/>
        <end position="474"/>
    </location>
</feature>
<keyword evidence="12" id="KW-0807">Transducer</keyword>
<name>A0ABM3V9E6_MUSDO</name>
<dbReference type="Proteomes" id="UP001652621">
    <property type="component" value="Unplaced"/>
</dbReference>
<evidence type="ECO:0000313" key="17">
    <source>
        <dbReference type="RefSeq" id="XP_058982398.1"/>
    </source>
</evidence>
<dbReference type="PANTHER" id="PTHR47154:SF2">
    <property type="entry name" value="G-PROTEIN COUPLED RECEPTOR MTH-RELATED"/>
    <property type="match status" value="1"/>
</dbReference>
<evidence type="ECO:0000256" key="5">
    <source>
        <dbReference type="ARBA" id="ARBA00022729"/>
    </source>
</evidence>
<evidence type="ECO:0000256" key="6">
    <source>
        <dbReference type="ARBA" id="ARBA00022989"/>
    </source>
</evidence>
<comment type="subcellular location">
    <subcellularLocation>
        <location evidence="1">Cell membrane</location>
        <topology evidence="1">Multi-pass membrane protein</topology>
    </subcellularLocation>
</comment>
<dbReference type="Pfam" id="PF06652">
    <property type="entry name" value="Methuselah_N"/>
    <property type="match status" value="1"/>
</dbReference>
<sequence length="510" mass="59005">MTRIIFLLLLLAISSALAIRTGKEKCPFNDTVDLSNYMPYDNGSYSYQNIIIPKANVSIYEYRLEFLDIRRPVPGHPRACVCGPRHHGKYCIKLCCEPGEFYNETSLSCMEIPRYQNVPSEMTIMAEDYEQKLVNVFQKFTYQVGLPCDKPKVLSSDLDTWDILEDGTLMISNYDAHLDTVSYCLTPKWDDSLNLNVFMPMSCPMKSEVQFSTILNTYGMLLSVSFLVPTIAVHLLLKELRENLKNKILICYLLSLTVGYLIISLINITQARFDFVSCSIIGYIGYYFLMAAFVWISVLCFELWYNFKAQSYEFCTSRCLRRFKIYSMYAWGLSALMTAIVVWTQLSDYVDDLYKPGIGIKVCWLDTRKWSAALYFYGPNTIILIFSAITFVYVTMKMYRMRCDSITKIQKQSFFQENVVILVRLFLLMGITWIMDILSFCVRNYPQFDMFFVLTDFCNAIQGVLIFILFVMRRKVTSLLKAKFLGKTVKGNCDDSIQFHSTLSMSTKVT</sequence>
<dbReference type="Pfam" id="PF00002">
    <property type="entry name" value="7tm_2"/>
    <property type="match status" value="1"/>
</dbReference>
<feature type="transmembrane region" description="Helical" evidence="13">
    <location>
        <begin position="374"/>
        <end position="394"/>
    </location>
</feature>
<dbReference type="Gene3D" id="2.30.160.11">
    <property type="match status" value="1"/>
</dbReference>
<keyword evidence="4 13" id="KW-0812">Transmembrane</keyword>
<dbReference type="InterPro" id="IPR023311">
    <property type="entry name" value="Methusela_ecto_dom_2"/>
</dbReference>
<keyword evidence="7" id="KW-0297">G-protein coupled receptor</keyword>
<keyword evidence="8 13" id="KW-0472">Membrane</keyword>
<keyword evidence="5 14" id="KW-0732">Signal</keyword>
<dbReference type="PROSITE" id="PS50261">
    <property type="entry name" value="G_PROTEIN_RECEP_F2_4"/>
    <property type="match status" value="1"/>
</dbReference>
<dbReference type="Gene3D" id="1.20.1070.10">
    <property type="entry name" value="Rhodopsin 7-helix transmembrane proteins"/>
    <property type="match status" value="1"/>
</dbReference>
<keyword evidence="3" id="KW-1003">Cell membrane</keyword>
<feature type="signal peptide" evidence="14">
    <location>
        <begin position="1"/>
        <end position="18"/>
    </location>
</feature>
<dbReference type="InterPro" id="IPR036272">
    <property type="entry name" value="Methuselah_N_sf"/>
</dbReference>
<reference evidence="17" key="1">
    <citation type="submission" date="2025-08" db="UniProtKB">
        <authorList>
            <consortium name="RefSeq"/>
        </authorList>
    </citation>
    <scope>IDENTIFICATION</scope>
    <source>
        <strain evidence="17">Aabys</strain>
        <tissue evidence="17">Whole body</tissue>
    </source>
</reference>
<evidence type="ECO:0000259" key="15">
    <source>
        <dbReference type="PROSITE" id="PS50261"/>
    </source>
</evidence>
<gene>
    <name evidence="17" type="primary">LOC101894951</name>
</gene>
<dbReference type="InterPro" id="IPR044860">
    <property type="entry name" value="Methusela_ecto_dom_1"/>
</dbReference>
<evidence type="ECO:0000313" key="16">
    <source>
        <dbReference type="Proteomes" id="UP001652621"/>
    </source>
</evidence>
<evidence type="ECO:0000256" key="13">
    <source>
        <dbReference type="SAM" id="Phobius"/>
    </source>
</evidence>
<evidence type="ECO:0000256" key="3">
    <source>
        <dbReference type="ARBA" id="ARBA00022475"/>
    </source>
</evidence>
<dbReference type="Gene3D" id="2.170.180.11">
    <property type="entry name" value="Methuselah ectodomain, domain 2"/>
    <property type="match status" value="1"/>
</dbReference>
<feature type="transmembrane region" description="Helical" evidence="13">
    <location>
        <begin position="218"/>
        <end position="237"/>
    </location>
</feature>
<evidence type="ECO:0000256" key="14">
    <source>
        <dbReference type="SAM" id="SignalP"/>
    </source>
</evidence>
<evidence type="ECO:0000256" key="12">
    <source>
        <dbReference type="ARBA" id="ARBA00023224"/>
    </source>
</evidence>
<accession>A0ABM3V9E6</accession>
<dbReference type="GeneID" id="101894951"/>
<feature type="transmembrane region" description="Helical" evidence="13">
    <location>
        <begin position="249"/>
        <end position="268"/>
    </location>
</feature>
<feature type="transmembrane region" description="Helical" evidence="13">
    <location>
        <begin position="280"/>
        <end position="305"/>
    </location>
</feature>
<dbReference type="SUPFAM" id="SSF63877">
    <property type="entry name" value="Methuselah ectodomain"/>
    <property type="match status" value="1"/>
</dbReference>
<feature type="transmembrane region" description="Helical" evidence="13">
    <location>
        <begin position="415"/>
        <end position="438"/>
    </location>
</feature>
<feature type="transmembrane region" description="Helical" evidence="13">
    <location>
        <begin position="450"/>
        <end position="471"/>
    </location>
</feature>
<evidence type="ECO:0000256" key="1">
    <source>
        <dbReference type="ARBA" id="ARBA00004651"/>
    </source>
</evidence>
<dbReference type="InterPro" id="IPR010596">
    <property type="entry name" value="Methuselah_N_dom"/>
</dbReference>
<dbReference type="RefSeq" id="XP_058982398.1">
    <property type="nucleotide sequence ID" value="XM_059126415.1"/>
</dbReference>
<dbReference type="InterPro" id="IPR051384">
    <property type="entry name" value="Mth_GPCR"/>
</dbReference>
<comment type="similarity">
    <text evidence="2">Belongs to the G-protein coupled receptor 2 family. Mth subfamily.</text>
</comment>
<feature type="chain" id="PRO_5046529538" evidence="14">
    <location>
        <begin position="19"/>
        <end position="510"/>
    </location>
</feature>
<dbReference type="InterPro" id="IPR017981">
    <property type="entry name" value="GPCR_2-like_7TM"/>
</dbReference>
<keyword evidence="11" id="KW-0325">Glycoprotein</keyword>
<organism evidence="16 17">
    <name type="scientific">Musca domestica</name>
    <name type="common">House fly</name>
    <dbReference type="NCBI Taxonomy" id="7370"/>
    <lineage>
        <taxon>Eukaryota</taxon>
        <taxon>Metazoa</taxon>
        <taxon>Ecdysozoa</taxon>
        <taxon>Arthropoda</taxon>
        <taxon>Hexapoda</taxon>
        <taxon>Insecta</taxon>
        <taxon>Pterygota</taxon>
        <taxon>Neoptera</taxon>
        <taxon>Endopterygota</taxon>
        <taxon>Diptera</taxon>
        <taxon>Brachycera</taxon>
        <taxon>Muscomorpha</taxon>
        <taxon>Muscoidea</taxon>
        <taxon>Muscidae</taxon>
        <taxon>Musca</taxon>
    </lineage>
</organism>
<keyword evidence="9" id="KW-1015">Disulfide bond</keyword>
<evidence type="ECO:0000256" key="7">
    <source>
        <dbReference type="ARBA" id="ARBA00023040"/>
    </source>
</evidence>
<dbReference type="CDD" id="cd15039">
    <property type="entry name" value="7tmB3_Methuselah-like"/>
    <property type="match status" value="1"/>
</dbReference>
<evidence type="ECO:0000256" key="8">
    <source>
        <dbReference type="ARBA" id="ARBA00023136"/>
    </source>
</evidence>